<dbReference type="RefSeq" id="WP_091110474.1">
    <property type="nucleotide sequence ID" value="NZ_BKAF01000004.1"/>
</dbReference>
<dbReference type="InterPro" id="IPR011042">
    <property type="entry name" value="6-blade_b-propeller_TolB-like"/>
</dbReference>
<dbReference type="GO" id="GO:0004177">
    <property type="term" value="F:aminopeptidase activity"/>
    <property type="evidence" value="ECO:0007669"/>
    <property type="project" value="UniProtKB-KW"/>
</dbReference>
<dbReference type="Gene3D" id="2.120.10.30">
    <property type="entry name" value="TolB, C-terminal domain"/>
    <property type="match status" value="1"/>
</dbReference>
<gene>
    <name evidence="3" type="ORF">SAMN05216561_102307</name>
</gene>
<dbReference type="PANTHER" id="PTHR43056">
    <property type="entry name" value="PEPTIDASE S9 PROLYL OLIGOPEPTIDASE"/>
    <property type="match status" value="1"/>
</dbReference>
<evidence type="ECO:0000256" key="1">
    <source>
        <dbReference type="SAM" id="MobiDB-lite"/>
    </source>
</evidence>
<sequence length="685" mass="73213">METPPRETLPFGAWPSPLSARRVHTSSTRRTGPRVDGDTLLWLEARPADDGRTTLVRLQGGVTVDVSLPGQDVRTRFHEYGGGEVGAVDDLVVYTVFGDQRVWRVVPGEAPRPITPDVGGALRFSCFRVDPVRRVVFCLREDQRDPDVEPVTSLVRLDLDGSDDPGVELVAGRVRPTDTPEELGADVGSPPDFVADHVLSPDGRRLAWLTWNHPRMAWDGTWLWVGDLDDAGDLHDVRLVAGNEEESLEQPRWLDDQRLTYLSDATGWSLHRVVGVAGPAVSHALHDVELDHGQPRWRPDQSSYDVLADGRLVTTVTSAGRHHLAVLDPATGESRTVASPLTFVLDVRATGPDQVVCQACFADRPAELVTVDLRDGTTTAVGGVEWAAPEPGLVSLPEAVDWTGDDGATAHGFLYPPANDAVSAPEGALPPLVVTLHGGPTSAAIPAHAADRAFWTSRGFAVLDVNYAGSTGYGRAYRRRLDGAWGVADVADAATGARHLVDTGRVDGARVAITGGSAGGFTVLRALTTTDVFTAGASHFGISDLTALVLDTHKFESRYPWGLVAPWPSGREVYEARSPLRDVARLTAPLILLQGTDDRVVPPVQAEAMAAAVRERGLPVALVMFEGEGHGFRQVANRVRALESELSFYGQVWGFDPAGDIPPVDVENLPPAAGSAAGTPVGSSG</sequence>
<dbReference type="InterPro" id="IPR050585">
    <property type="entry name" value="Xaa-Pro_dipeptidyl-ppase/CocE"/>
</dbReference>
<dbReference type="Proteomes" id="UP000198649">
    <property type="component" value="Unassembled WGS sequence"/>
</dbReference>
<accession>A0A1I3D1J7</accession>
<dbReference type="GO" id="GO:0008236">
    <property type="term" value="F:serine-type peptidase activity"/>
    <property type="evidence" value="ECO:0007669"/>
    <property type="project" value="InterPro"/>
</dbReference>
<dbReference type="InterPro" id="IPR029058">
    <property type="entry name" value="AB_hydrolase_fold"/>
</dbReference>
<keyword evidence="3" id="KW-0645">Protease</keyword>
<evidence type="ECO:0000313" key="4">
    <source>
        <dbReference type="Proteomes" id="UP000198649"/>
    </source>
</evidence>
<feature type="region of interest" description="Disordered" evidence="1">
    <location>
        <begin position="664"/>
        <end position="685"/>
    </location>
</feature>
<feature type="domain" description="Peptidase S9 prolyl oligopeptidase catalytic" evidence="2">
    <location>
        <begin position="453"/>
        <end position="653"/>
    </location>
</feature>
<protein>
    <submittedName>
        <fullName evidence="3">Dipeptidyl aminopeptidase/acylaminoacyl peptidase</fullName>
    </submittedName>
</protein>
<keyword evidence="4" id="KW-1185">Reference proteome</keyword>
<evidence type="ECO:0000259" key="2">
    <source>
        <dbReference type="Pfam" id="PF00326"/>
    </source>
</evidence>
<organism evidence="3 4">
    <name type="scientific">Nocardioides psychrotolerans</name>
    <dbReference type="NCBI Taxonomy" id="1005945"/>
    <lineage>
        <taxon>Bacteria</taxon>
        <taxon>Bacillati</taxon>
        <taxon>Actinomycetota</taxon>
        <taxon>Actinomycetes</taxon>
        <taxon>Propionibacteriales</taxon>
        <taxon>Nocardioidaceae</taxon>
        <taxon>Nocardioides</taxon>
    </lineage>
</organism>
<dbReference type="SUPFAM" id="SSF53474">
    <property type="entry name" value="alpha/beta-Hydrolases"/>
    <property type="match status" value="1"/>
</dbReference>
<evidence type="ECO:0000313" key="3">
    <source>
        <dbReference type="EMBL" id="SFH80399.1"/>
    </source>
</evidence>
<dbReference type="STRING" id="1005945.SAMN05216561_102307"/>
<dbReference type="InterPro" id="IPR001375">
    <property type="entry name" value="Peptidase_S9_cat"/>
</dbReference>
<dbReference type="Pfam" id="PF00326">
    <property type="entry name" value="Peptidase_S9"/>
    <property type="match status" value="1"/>
</dbReference>
<dbReference type="AlphaFoldDB" id="A0A1I3D1J7"/>
<dbReference type="Gene3D" id="3.40.50.1820">
    <property type="entry name" value="alpha/beta hydrolase"/>
    <property type="match status" value="1"/>
</dbReference>
<keyword evidence="3" id="KW-0378">Hydrolase</keyword>
<dbReference type="OrthoDB" id="128799at2"/>
<name>A0A1I3D1J7_9ACTN</name>
<keyword evidence="3" id="KW-0031">Aminopeptidase</keyword>
<dbReference type="PANTHER" id="PTHR43056:SF5">
    <property type="entry name" value="PEPTIDASE S9 PROLYL OLIGOPEPTIDASE CATALYTIC DOMAIN-CONTAINING PROTEIN"/>
    <property type="match status" value="1"/>
</dbReference>
<dbReference type="GO" id="GO:0006508">
    <property type="term" value="P:proteolysis"/>
    <property type="evidence" value="ECO:0007669"/>
    <property type="project" value="InterPro"/>
</dbReference>
<proteinExistence type="predicted"/>
<dbReference type="SUPFAM" id="SSF82171">
    <property type="entry name" value="DPP6 N-terminal domain-like"/>
    <property type="match status" value="1"/>
</dbReference>
<dbReference type="EMBL" id="FOQG01000002">
    <property type="protein sequence ID" value="SFH80399.1"/>
    <property type="molecule type" value="Genomic_DNA"/>
</dbReference>
<reference evidence="3 4" key="1">
    <citation type="submission" date="2016-10" db="EMBL/GenBank/DDBJ databases">
        <authorList>
            <person name="de Groot N.N."/>
        </authorList>
    </citation>
    <scope>NUCLEOTIDE SEQUENCE [LARGE SCALE GENOMIC DNA]</scope>
    <source>
        <strain evidence="3 4">CGMCC 1.11156</strain>
    </source>
</reference>